<evidence type="ECO:0000256" key="3">
    <source>
        <dbReference type="ARBA" id="ARBA00023027"/>
    </source>
</evidence>
<dbReference type="PANTHER" id="PTHR24321">
    <property type="entry name" value="DEHYDROGENASES, SHORT CHAIN"/>
    <property type="match status" value="1"/>
</dbReference>
<dbReference type="SUPFAM" id="SSF51735">
    <property type="entry name" value="NAD(P)-binding Rossmann-fold domains"/>
    <property type="match status" value="1"/>
</dbReference>
<evidence type="ECO:0000313" key="4">
    <source>
        <dbReference type="EMBL" id="MEE2058308.1"/>
    </source>
</evidence>
<comment type="similarity">
    <text evidence="1">Belongs to the short-chain dehydrogenases/reductases (SDR) family.</text>
</comment>
<dbReference type="Gene3D" id="3.40.50.720">
    <property type="entry name" value="NAD(P)-binding Rossmann-like Domain"/>
    <property type="match status" value="1"/>
</dbReference>
<evidence type="ECO:0000313" key="5">
    <source>
        <dbReference type="Proteomes" id="UP001336020"/>
    </source>
</evidence>
<dbReference type="PRINTS" id="PR00080">
    <property type="entry name" value="SDRFAMILY"/>
</dbReference>
<dbReference type="Pfam" id="PF13561">
    <property type="entry name" value="adh_short_C2"/>
    <property type="match status" value="1"/>
</dbReference>
<protein>
    <submittedName>
        <fullName evidence="4">Mycofactocin-coupled SDR family oxidoreductase</fullName>
    </submittedName>
</protein>
<dbReference type="PROSITE" id="PS00061">
    <property type="entry name" value="ADH_SHORT"/>
    <property type="match status" value="1"/>
</dbReference>
<dbReference type="EMBL" id="JAUTXY010000004">
    <property type="protein sequence ID" value="MEE2058308.1"/>
    <property type="molecule type" value="Genomic_DNA"/>
</dbReference>
<dbReference type="NCBIfam" id="NF009467">
    <property type="entry name" value="PRK12826.1-3"/>
    <property type="match status" value="1"/>
</dbReference>
<dbReference type="RefSeq" id="WP_330133525.1">
    <property type="nucleotide sequence ID" value="NZ_JAUTXY010000004.1"/>
</dbReference>
<keyword evidence="3" id="KW-0520">NAD</keyword>
<sequence length="285" mass="29715">MTELLAQARGVGRVQGKVALVTGAARGIGRAQALRFAEEGANVIALDLCGTVESVLTEPASVDDLAMTADLVRACGAEVWTAIVDVRDREGMAAAVDEAVSASGGLDIVCATAGITSSGSAVEMSEDQWRTMLDVNLTGVWITCAVTAEHLIARGGGAVVLTSSIAGLKGLVGVAHYTAAKHGVVGLMRSLAKEMAPHGVRVNTVHPTNVDTLMIQNRHVREKFCPGMLDPSREEFATAARTMNLLDVPWIDPVDVANAALFLASDEARYITAVALPVDAGSTQR</sequence>
<comment type="caution">
    <text evidence="4">The sequence shown here is derived from an EMBL/GenBank/DDBJ whole genome shotgun (WGS) entry which is preliminary data.</text>
</comment>
<dbReference type="CDD" id="cd05233">
    <property type="entry name" value="SDR_c"/>
    <property type="match status" value="1"/>
</dbReference>
<dbReference type="InterPro" id="IPR036291">
    <property type="entry name" value="NAD(P)-bd_dom_sf"/>
</dbReference>
<evidence type="ECO:0000256" key="2">
    <source>
        <dbReference type="ARBA" id="ARBA00023002"/>
    </source>
</evidence>
<gene>
    <name evidence="4" type="ORF">Q7514_12335</name>
</gene>
<organism evidence="4 5">
    <name type="scientific">Rhodococcus artemisiae</name>
    <dbReference type="NCBI Taxonomy" id="714159"/>
    <lineage>
        <taxon>Bacteria</taxon>
        <taxon>Bacillati</taxon>
        <taxon>Actinomycetota</taxon>
        <taxon>Actinomycetes</taxon>
        <taxon>Mycobacteriales</taxon>
        <taxon>Nocardiaceae</taxon>
        <taxon>Rhodococcus</taxon>
    </lineage>
</organism>
<dbReference type="Proteomes" id="UP001336020">
    <property type="component" value="Unassembled WGS sequence"/>
</dbReference>
<dbReference type="PRINTS" id="PR00081">
    <property type="entry name" value="GDHRDH"/>
</dbReference>
<dbReference type="InterPro" id="IPR002347">
    <property type="entry name" value="SDR_fam"/>
</dbReference>
<dbReference type="PANTHER" id="PTHR24321:SF8">
    <property type="entry name" value="ESTRADIOL 17-BETA-DEHYDROGENASE 8-RELATED"/>
    <property type="match status" value="1"/>
</dbReference>
<name>A0ABU7L9R6_9NOCA</name>
<proteinExistence type="inferred from homology"/>
<accession>A0ABU7L9R6</accession>
<dbReference type="InterPro" id="IPR023985">
    <property type="entry name" value="SDR_subfam_1"/>
</dbReference>
<keyword evidence="2" id="KW-0560">Oxidoreductase</keyword>
<dbReference type="NCBIfam" id="TIGR03971">
    <property type="entry name" value="SDR_subfam_1"/>
    <property type="match status" value="1"/>
</dbReference>
<evidence type="ECO:0000256" key="1">
    <source>
        <dbReference type="ARBA" id="ARBA00006484"/>
    </source>
</evidence>
<dbReference type="InterPro" id="IPR020904">
    <property type="entry name" value="Sc_DH/Rdtase_CS"/>
</dbReference>
<reference evidence="4 5" key="1">
    <citation type="submission" date="2023-07" db="EMBL/GenBank/DDBJ databases">
        <authorList>
            <person name="Girao M."/>
            <person name="Carvalho M.F."/>
        </authorList>
    </citation>
    <scope>NUCLEOTIDE SEQUENCE [LARGE SCALE GENOMIC DNA]</scope>
    <source>
        <strain evidence="4 5">YIM65754</strain>
    </source>
</reference>
<keyword evidence="5" id="KW-1185">Reference proteome</keyword>